<protein>
    <submittedName>
        <fullName evidence="2">Uncharacterized protein</fullName>
    </submittedName>
</protein>
<keyword evidence="1" id="KW-0812">Transmembrane</keyword>
<dbReference type="AlphaFoldDB" id="A0A3C1K997"/>
<evidence type="ECO:0000313" key="3">
    <source>
        <dbReference type="Proteomes" id="UP000257479"/>
    </source>
</evidence>
<evidence type="ECO:0000256" key="1">
    <source>
        <dbReference type="SAM" id="Phobius"/>
    </source>
</evidence>
<accession>A0A3C1K997</accession>
<sequence>MGLRQSKLPEVLRRSSYVAPGAGSYCQWVVTARRTRRREWWATHSSTILRLIYTPAMLVGAFAGAALGDALSSLWTGK</sequence>
<organism evidence="2 3">
    <name type="scientific">Microbacterium ginsengisoli</name>
    <dbReference type="NCBI Taxonomy" id="400772"/>
    <lineage>
        <taxon>Bacteria</taxon>
        <taxon>Bacillati</taxon>
        <taxon>Actinomycetota</taxon>
        <taxon>Actinomycetes</taxon>
        <taxon>Micrococcales</taxon>
        <taxon>Microbacteriaceae</taxon>
        <taxon>Microbacterium</taxon>
    </lineage>
</organism>
<feature type="transmembrane region" description="Helical" evidence="1">
    <location>
        <begin position="47"/>
        <end position="68"/>
    </location>
</feature>
<gene>
    <name evidence="2" type="ORF">DCP95_00420</name>
</gene>
<dbReference type="EMBL" id="DMNG01000005">
    <property type="protein sequence ID" value="HAN23023.1"/>
    <property type="molecule type" value="Genomic_DNA"/>
</dbReference>
<evidence type="ECO:0000313" key="2">
    <source>
        <dbReference type="EMBL" id="HAN23023.1"/>
    </source>
</evidence>
<comment type="caution">
    <text evidence="2">The sequence shown here is derived from an EMBL/GenBank/DDBJ whole genome shotgun (WGS) entry which is preliminary data.</text>
</comment>
<dbReference type="Proteomes" id="UP000257479">
    <property type="component" value="Unassembled WGS sequence"/>
</dbReference>
<proteinExistence type="predicted"/>
<reference evidence="2 3" key="1">
    <citation type="journal article" date="2018" name="Nat. Biotechnol.">
        <title>A standardized bacterial taxonomy based on genome phylogeny substantially revises the tree of life.</title>
        <authorList>
            <person name="Parks D.H."/>
            <person name="Chuvochina M."/>
            <person name="Waite D.W."/>
            <person name="Rinke C."/>
            <person name="Skarshewski A."/>
            <person name="Chaumeil P.A."/>
            <person name="Hugenholtz P."/>
        </authorList>
    </citation>
    <scope>NUCLEOTIDE SEQUENCE [LARGE SCALE GENOMIC DNA]</scope>
    <source>
        <strain evidence="2">UBA9152</strain>
    </source>
</reference>
<keyword evidence="1" id="KW-1133">Transmembrane helix</keyword>
<keyword evidence="1" id="KW-0472">Membrane</keyword>
<name>A0A3C1K997_9MICO</name>